<evidence type="ECO:0000313" key="2">
    <source>
        <dbReference type="EMBL" id="KAK7486891.1"/>
    </source>
</evidence>
<dbReference type="AlphaFoldDB" id="A0ABD0KIU1"/>
<sequence>MPCTISHGKLSTPPFCGPQEGTGKGHGFNTVFYVVFRPVIHLPFHLVAPENDLSPASNSPSLLHYQSQPTDYQTRISKGDSRRRGRLPRVYVCICVYGLKTP</sequence>
<dbReference type="Proteomes" id="UP001519460">
    <property type="component" value="Unassembled WGS sequence"/>
</dbReference>
<organism evidence="2 3">
    <name type="scientific">Batillaria attramentaria</name>
    <dbReference type="NCBI Taxonomy" id="370345"/>
    <lineage>
        <taxon>Eukaryota</taxon>
        <taxon>Metazoa</taxon>
        <taxon>Spiralia</taxon>
        <taxon>Lophotrochozoa</taxon>
        <taxon>Mollusca</taxon>
        <taxon>Gastropoda</taxon>
        <taxon>Caenogastropoda</taxon>
        <taxon>Sorbeoconcha</taxon>
        <taxon>Cerithioidea</taxon>
        <taxon>Batillariidae</taxon>
        <taxon>Batillaria</taxon>
    </lineage>
</organism>
<reference evidence="2 3" key="1">
    <citation type="journal article" date="2023" name="Sci. Data">
        <title>Genome assembly of the Korean intertidal mud-creeper Batillaria attramentaria.</title>
        <authorList>
            <person name="Patra A.K."/>
            <person name="Ho P.T."/>
            <person name="Jun S."/>
            <person name="Lee S.J."/>
            <person name="Kim Y."/>
            <person name="Won Y.J."/>
        </authorList>
    </citation>
    <scope>NUCLEOTIDE SEQUENCE [LARGE SCALE GENOMIC DNA]</scope>
    <source>
        <strain evidence="2">Wonlab-2016</strain>
    </source>
</reference>
<proteinExistence type="predicted"/>
<keyword evidence="3" id="KW-1185">Reference proteome</keyword>
<feature type="compositionally biased region" description="Polar residues" evidence="1">
    <location>
        <begin position="58"/>
        <end position="76"/>
    </location>
</feature>
<protein>
    <submittedName>
        <fullName evidence="2">Uncharacterized protein</fullName>
    </submittedName>
</protein>
<feature type="region of interest" description="Disordered" evidence="1">
    <location>
        <begin position="58"/>
        <end position="81"/>
    </location>
</feature>
<evidence type="ECO:0000313" key="3">
    <source>
        <dbReference type="Proteomes" id="UP001519460"/>
    </source>
</evidence>
<accession>A0ABD0KIU1</accession>
<name>A0ABD0KIU1_9CAEN</name>
<dbReference type="EMBL" id="JACVVK020000172">
    <property type="protein sequence ID" value="KAK7486891.1"/>
    <property type="molecule type" value="Genomic_DNA"/>
</dbReference>
<evidence type="ECO:0000256" key="1">
    <source>
        <dbReference type="SAM" id="MobiDB-lite"/>
    </source>
</evidence>
<comment type="caution">
    <text evidence="2">The sequence shown here is derived from an EMBL/GenBank/DDBJ whole genome shotgun (WGS) entry which is preliminary data.</text>
</comment>
<gene>
    <name evidence="2" type="ORF">BaRGS_00021862</name>
</gene>